<protein>
    <recommendedName>
        <fullName evidence="5">non-reducing end alpha-L-arabinofuranosidase</fullName>
        <ecNumber evidence="5">3.2.1.55</ecNumber>
    </recommendedName>
</protein>
<keyword evidence="11" id="KW-1185">Reference proteome</keyword>
<accession>R3WS77</accession>
<comment type="caution">
    <text evidence="10">The sequence shown here is derived from an EMBL/GenBank/DDBJ whole genome shotgun (WGS) entry which is preliminary data.</text>
</comment>
<dbReference type="EMBL" id="AJAT01000013">
    <property type="protein sequence ID" value="EOL44680.1"/>
    <property type="molecule type" value="Genomic_DNA"/>
</dbReference>
<evidence type="ECO:0000256" key="8">
    <source>
        <dbReference type="ARBA" id="ARBA00023295"/>
    </source>
</evidence>
<dbReference type="InterPro" id="IPR055235">
    <property type="entry name" value="ASD1_cat"/>
</dbReference>
<dbReference type="RefSeq" id="WP_010768160.1">
    <property type="nucleotide sequence ID" value="NZ_ASWE01000003.1"/>
</dbReference>
<dbReference type="Pfam" id="PF06964">
    <property type="entry name" value="Alpha-L-AF_C"/>
    <property type="match status" value="1"/>
</dbReference>
<keyword evidence="6" id="KW-0378">Hydrolase</keyword>
<dbReference type="EC" id="3.2.1.55" evidence="5"/>
<dbReference type="AlphaFoldDB" id="R3WS77"/>
<dbReference type="GO" id="GO:0046373">
    <property type="term" value="P:L-arabinose metabolic process"/>
    <property type="evidence" value="ECO:0007669"/>
    <property type="project" value="InterPro"/>
</dbReference>
<evidence type="ECO:0000256" key="2">
    <source>
        <dbReference type="ARBA" id="ARBA00004881"/>
    </source>
</evidence>
<dbReference type="GO" id="GO:0046556">
    <property type="term" value="F:alpha-L-arabinofuranosidase activity"/>
    <property type="evidence" value="ECO:0007669"/>
    <property type="project" value="UniProtKB-EC"/>
</dbReference>
<dbReference type="PANTHER" id="PTHR43576">
    <property type="entry name" value="ALPHA-L-ARABINOFURANOSIDASE C-RELATED"/>
    <property type="match status" value="1"/>
</dbReference>
<comment type="similarity">
    <text evidence="3">Belongs to the glycosyl hydrolase 51 family.</text>
</comment>
<dbReference type="Gene3D" id="2.60.40.1180">
    <property type="entry name" value="Golgi alpha-mannosidase II"/>
    <property type="match status" value="1"/>
</dbReference>
<keyword evidence="7" id="KW-0119">Carbohydrate metabolism</keyword>
<sequence length="492" mass="56137">MKAKLKVSEGFELAKIDNRIYSSFVEHMGRCVYGGIYEPGNPLSNESGYREDVIEAINELSVPMIRYPGGNFVSGYKWEDGVGPKEDRPRRVDLHWRTVESNQFGTDEFMDWIKEVDAETMMAVNLGTRGIQEACDLLEYCNLDSNSYWAQKRREYGNDSAYKIKTWCLGNEMDGPWQTGHKTAYEYARLANETANAMRLLDPSIELVACGSSNESMPTFGEWEETVLKECYDNVDYISMHQYFDAPKKGTLHHLAKSVRMDKFIDSVVAICDSIKAMKRSDKTMMISFDEWNAWYHSNEHDAAVTPWQEAPDILEDQYTFEDGLLVGLALITLLKHADRVKIACMAQLVNVIAPIFTNETGLFKQTIFYPYAHASNYGRGTVLQSIIESPEYEVEEFGKVPYLESVVIDNDDEHLTIFAVNRSLDQSLELSLDFVGYEAYQLDAHIEYSSTDPLVKNSFTSSIEPIEVEVNPEAKQLDIKPLSWNVIRLKK</sequence>
<dbReference type="InterPro" id="IPR013780">
    <property type="entry name" value="Glyco_hydro_b"/>
</dbReference>
<proteinExistence type="inferred from homology"/>
<dbReference type="PATRIC" id="fig|1158610.3.peg.1482"/>
<dbReference type="SUPFAM" id="SSF51445">
    <property type="entry name" value="(Trans)glycosidases"/>
    <property type="match status" value="1"/>
</dbReference>
<evidence type="ECO:0000259" key="9">
    <source>
        <dbReference type="SMART" id="SM00813"/>
    </source>
</evidence>
<dbReference type="Proteomes" id="UP000013785">
    <property type="component" value="Unassembled WGS sequence"/>
</dbReference>
<dbReference type="Pfam" id="PF22848">
    <property type="entry name" value="ASD1_dom"/>
    <property type="match status" value="1"/>
</dbReference>
<feature type="domain" description="Alpha-L-arabinofuranosidase C-terminal" evidence="9">
    <location>
        <begin position="290"/>
        <end position="484"/>
    </location>
</feature>
<evidence type="ECO:0000256" key="4">
    <source>
        <dbReference type="ARBA" id="ARBA00011165"/>
    </source>
</evidence>
<evidence type="ECO:0000256" key="6">
    <source>
        <dbReference type="ARBA" id="ARBA00022801"/>
    </source>
</evidence>
<comment type="catalytic activity">
    <reaction evidence="1">
        <text>Hydrolysis of terminal non-reducing alpha-L-arabinofuranoside residues in alpha-L-arabinosides.</text>
        <dbReference type="EC" id="3.2.1.55"/>
    </reaction>
</comment>
<dbReference type="InterPro" id="IPR010720">
    <property type="entry name" value="Alpha-L-AF_C"/>
</dbReference>
<dbReference type="SUPFAM" id="SSF51011">
    <property type="entry name" value="Glycosyl hydrolase domain"/>
    <property type="match status" value="1"/>
</dbReference>
<comment type="subunit">
    <text evidence="4">Homohexamer; trimer of dimers.</text>
</comment>
<gene>
    <name evidence="10" type="ORF">UC3_01497</name>
</gene>
<keyword evidence="8" id="KW-0326">Glycosidase</keyword>
<evidence type="ECO:0000313" key="11">
    <source>
        <dbReference type="Proteomes" id="UP000013785"/>
    </source>
</evidence>
<dbReference type="STRING" id="154621.RV11_GL002429"/>
<name>R3WS77_9ENTE</name>
<comment type="pathway">
    <text evidence="2">Glycan metabolism.</text>
</comment>
<evidence type="ECO:0000313" key="10">
    <source>
        <dbReference type="EMBL" id="EOL44680.1"/>
    </source>
</evidence>
<dbReference type="Gene3D" id="3.20.20.80">
    <property type="entry name" value="Glycosidases"/>
    <property type="match status" value="1"/>
</dbReference>
<dbReference type="SMART" id="SM00813">
    <property type="entry name" value="Alpha-L-AF_C"/>
    <property type="match status" value="1"/>
</dbReference>
<organism evidence="10 11">
    <name type="scientific">Enterococcus phoeniculicola ATCC BAA-412</name>
    <dbReference type="NCBI Taxonomy" id="1158610"/>
    <lineage>
        <taxon>Bacteria</taxon>
        <taxon>Bacillati</taxon>
        <taxon>Bacillota</taxon>
        <taxon>Bacilli</taxon>
        <taxon>Lactobacillales</taxon>
        <taxon>Enterococcaceae</taxon>
        <taxon>Enterococcus</taxon>
    </lineage>
</organism>
<evidence type="ECO:0000256" key="7">
    <source>
        <dbReference type="ARBA" id="ARBA00023277"/>
    </source>
</evidence>
<dbReference type="eggNOG" id="COG3534">
    <property type="taxonomic scope" value="Bacteria"/>
</dbReference>
<evidence type="ECO:0000256" key="5">
    <source>
        <dbReference type="ARBA" id="ARBA00012670"/>
    </source>
</evidence>
<dbReference type="HOGENOM" id="CLU_017810_1_1_9"/>
<dbReference type="InterPro" id="IPR017853">
    <property type="entry name" value="GH"/>
</dbReference>
<evidence type="ECO:0000256" key="1">
    <source>
        <dbReference type="ARBA" id="ARBA00001462"/>
    </source>
</evidence>
<reference evidence="10 11" key="1">
    <citation type="submission" date="2013-02" db="EMBL/GenBank/DDBJ databases">
        <title>The Genome Sequence of Enterococcus phoeniculicola BAA-412.</title>
        <authorList>
            <consortium name="The Broad Institute Genome Sequencing Platform"/>
            <consortium name="The Broad Institute Genome Sequencing Center for Infectious Disease"/>
            <person name="Earl A.M."/>
            <person name="Gilmore M.S."/>
            <person name="Lebreton F."/>
            <person name="Walker B."/>
            <person name="Young S.K."/>
            <person name="Zeng Q."/>
            <person name="Gargeya S."/>
            <person name="Fitzgerald M."/>
            <person name="Haas B."/>
            <person name="Abouelleil A."/>
            <person name="Alvarado L."/>
            <person name="Arachchi H.M."/>
            <person name="Berlin A.M."/>
            <person name="Chapman S.B."/>
            <person name="Dewar J."/>
            <person name="Goldberg J."/>
            <person name="Griggs A."/>
            <person name="Gujja S."/>
            <person name="Hansen M."/>
            <person name="Howarth C."/>
            <person name="Imamovic A."/>
            <person name="Larimer J."/>
            <person name="McCowan C."/>
            <person name="Murphy C."/>
            <person name="Neiman D."/>
            <person name="Pearson M."/>
            <person name="Priest M."/>
            <person name="Roberts A."/>
            <person name="Saif S."/>
            <person name="Shea T."/>
            <person name="Sisk P."/>
            <person name="Sykes S."/>
            <person name="Wortman J."/>
            <person name="Nusbaum C."/>
            <person name="Birren B."/>
        </authorList>
    </citation>
    <scope>NUCLEOTIDE SEQUENCE [LARGE SCALE GENOMIC DNA]</scope>
    <source>
        <strain evidence="10 11">ATCC BAA-412</strain>
    </source>
</reference>
<dbReference type="PANTHER" id="PTHR43576:SF3">
    <property type="entry name" value="ALPHA-L-ARABINOFURANOSIDASE C"/>
    <property type="match status" value="1"/>
</dbReference>
<dbReference type="GO" id="GO:0000272">
    <property type="term" value="P:polysaccharide catabolic process"/>
    <property type="evidence" value="ECO:0007669"/>
    <property type="project" value="TreeGrafter"/>
</dbReference>
<evidence type="ECO:0000256" key="3">
    <source>
        <dbReference type="ARBA" id="ARBA00007186"/>
    </source>
</evidence>